<dbReference type="Pfam" id="PF07686">
    <property type="entry name" value="V-set"/>
    <property type="match status" value="1"/>
</dbReference>
<keyword evidence="8" id="KW-1185">Reference proteome</keyword>
<feature type="chain" id="PRO_5021450047" description="Ig-like domain-containing protein" evidence="5">
    <location>
        <begin position="21"/>
        <end position="215"/>
    </location>
</feature>
<dbReference type="GeneTree" id="ENSGT00950000182977"/>
<dbReference type="InterPro" id="IPR003599">
    <property type="entry name" value="Ig_sub"/>
</dbReference>
<feature type="transmembrane region" description="Helical" evidence="4">
    <location>
        <begin position="188"/>
        <end position="209"/>
    </location>
</feature>
<dbReference type="InterPro" id="IPR007110">
    <property type="entry name" value="Ig-like_dom"/>
</dbReference>
<dbReference type="PROSITE" id="PS50835">
    <property type="entry name" value="IG_LIKE"/>
    <property type="match status" value="1"/>
</dbReference>
<evidence type="ECO:0000256" key="2">
    <source>
        <dbReference type="ARBA" id="ARBA00022692"/>
    </source>
</evidence>
<evidence type="ECO:0000256" key="3">
    <source>
        <dbReference type="ARBA" id="ARBA00023136"/>
    </source>
</evidence>
<dbReference type="InterPro" id="IPR036179">
    <property type="entry name" value="Ig-like_dom_sf"/>
</dbReference>
<feature type="signal peptide" evidence="5">
    <location>
        <begin position="1"/>
        <end position="20"/>
    </location>
</feature>
<dbReference type="Ensembl" id="ENSHHUT00000015608.1">
    <property type="protein sequence ID" value="ENSHHUP00000015084.1"/>
    <property type="gene ID" value="ENSHHUG00000009370.1"/>
</dbReference>
<keyword evidence="3 4" id="KW-0472">Membrane</keyword>
<sequence length="215" mass="24724">MTTKIWINLIILCLLKAASSLSGPSEVKCAVGETVHISCKYHQFNRDKVKYWCRGYQWYYCTVIIRSDQPKHLTSDVQILDDKNLGLFTVSMKVATAEDSGWYWCAIERASRTLGFRLHLTVSEWLVSRLKAETTKKYDETSTSPTTSTHLETTSRSTPCMTQTTSLISATSNSTSVTLSLDQDDPVWKVWTVLRWMLFLFLCLFLVLFRIQCHR</sequence>
<dbReference type="InterPro" id="IPR050671">
    <property type="entry name" value="CD300_family_receptors"/>
</dbReference>
<dbReference type="SMART" id="SM00409">
    <property type="entry name" value="IG"/>
    <property type="match status" value="1"/>
</dbReference>
<organism evidence="7 8">
    <name type="scientific">Hucho hucho</name>
    <name type="common">huchen</name>
    <dbReference type="NCBI Taxonomy" id="62062"/>
    <lineage>
        <taxon>Eukaryota</taxon>
        <taxon>Metazoa</taxon>
        <taxon>Chordata</taxon>
        <taxon>Craniata</taxon>
        <taxon>Vertebrata</taxon>
        <taxon>Euteleostomi</taxon>
        <taxon>Actinopterygii</taxon>
        <taxon>Neopterygii</taxon>
        <taxon>Teleostei</taxon>
        <taxon>Protacanthopterygii</taxon>
        <taxon>Salmoniformes</taxon>
        <taxon>Salmonidae</taxon>
        <taxon>Salmoninae</taxon>
        <taxon>Hucho</taxon>
    </lineage>
</organism>
<dbReference type="STRING" id="62062.ENSHHUP00000015084"/>
<evidence type="ECO:0000256" key="5">
    <source>
        <dbReference type="SAM" id="SignalP"/>
    </source>
</evidence>
<keyword evidence="2 4" id="KW-0812">Transmembrane</keyword>
<dbReference type="SUPFAM" id="SSF48726">
    <property type="entry name" value="Immunoglobulin"/>
    <property type="match status" value="1"/>
</dbReference>
<dbReference type="GO" id="GO:0005886">
    <property type="term" value="C:plasma membrane"/>
    <property type="evidence" value="ECO:0007669"/>
    <property type="project" value="TreeGrafter"/>
</dbReference>
<dbReference type="GO" id="GO:0004888">
    <property type="term" value="F:transmembrane signaling receptor activity"/>
    <property type="evidence" value="ECO:0007669"/>
    <property type="project" value="TreeGrafter"/>
</dbReference>
<dbReference type="AlphaFoldDB" id="A0A4W5KVB0"/>
<dbReference type="Proteomes" id="UP000314982">
    <property type="component" value="Unassembled WGS sequence"/>
</dbReference>
<dbReference type="PANTHER" id="PTHR11860:SF111">
    <property type="entry name" value="IMMUNOGLOBULIN SUBTYPE DOMAIN-CONTAINING PROTEIN"/>
    <property type="match status" value="1"/>
</dbReference>
<dbReference type="Gene3D" id="2.60.40.10">
    <property type="entry name" value="Immunoglobulins"/>
    <property type="match status" value="1"/>
</dbReference>
<name>A0A4W5KVB0_9TELE</name>
<keyword evidence="4" id="KW-1133">Transmembrane helix</keyword>
<dbReference type="InterPro" id="IPR013783">
    <property type="entry name" value="Ig-like_fold"/>
</dbReference>
<comment type="subcellular location">
    <subcellularLocation>
        <location evidence="1">Membrane</location>
    </subcellularLocation>
</comment>
<dbReference type="InterPro" id="IPR013106">
    <property type="entry name" value="Ig_V-set"/>
</dbReference>
<reference evidence="7" key="3">
    <citation type="submission" date="2025-09" db="UniProtKB">
        <authorList>
            <consortium name="Ensembl"/>
        </authorList>
    </citation>
    <scope>IDENTIFICATION</scope>
</reference>
<dbReference type="PANTHER" id="PTHR11860">
    <property type="entry name" value="POLYMERIC-IMMUNOGLOBULIN RECEPTOR"/>
    <property type="match status" value="1"/>
</dbReference>
<keyword evidence="5" id="KW-0732">Signal</keyword>
<reference evidence="8" key="1">
    <citation type="submission" date="2018-06" db="EMBL/GenBank/DDBJ databases">
        <title>Genome assembly of Danube salmon.</title>
        <authorList>
            <person name="Macqueen D.J."/>
            <person name="Gundappa M.K."/>
        </authorList>
    </citation>
    <scope>NUCLEOTIDE SEQUENCE [LARGE SCALE GENOMIC DNA]</scope>
</reference>
<feature type="domain" description="Ig-like" evidence="6">
    <location>
        <begin position="32"/>
        <end position="115"/>
    </location>
</feature>
<evidence type="ECO:0000313" key="8">
    <source>
        <dbReference type="Proteomes" id="UP000314982"/>
    </source>
</evidence>
<protein>
    <recommendedName>
        <fullName evidence="6">Ig-like domain-containing protein</fullName>
    </recommendedName>
</protein>
<proteinExistence type="predicted"/>
<evidence type="ECO:0000259" key="6">
    <source>
        <dbReference type="PROSITE" id="PS50835"/>
    </source>
</evidence>
<accession>A0A4W5KVB0</accession>
<reference evidence="7" key="2">
    <citation type="submission" date="2025-08" db="UniProtKB">
        <authorList>
            <consortium name="Ensembl"/>
        </authorList>
    </citation>
    <scope>IDENTIFICATION</scope>
</reference>
<evidence type="ECO:0000313" key="7">
    <source>
        <dbReference type="Ensembl" id="ENSHHUP00000015084.1"/>
    </source>
</evidence>
<evidence type="ECO:0000256" key="4">
    <source>
        <dbReference type="SAM" id="Phobius"/>
    </source>
</evidence>
<evidence type="ECO:0000256" key="1">
    <source>
        <dbReference type="ARBA" id="ARBA00004370"/>
    </source>
</evidence>